<accession>A0A1R3GCA5</accession>
<reference evidence="2" key="1">
    <citation type="submission" date="2013-09" db="EMBL/GenBank/DDBJ databases">
        <title>Corchorus olitorius genome sequencing.</title>
        <authorList>
            <person name="Alam M."/>
            <person name="Haque M.S."/>
            <person name="Islam M.S."/>
            <person name="Emdad E.M."/>
            <person name="Islam M.M."/>
            <person name="Ahmed B."/>
            <person name="Halim A."/>
            <person name="Hossen Q.M.M."/>
            <person name="Hossain M.Z."/>
            <person name="Ahmed R."/>
            <person name="Khan M.M."/>
            <person name="Islam R."/>
            <person name="Rashid M.M."/>
            <person name="Khan S.A."/>
            <person name="Rahman M.S."/>
            <person name="Alam M."/>
            <person name="Yahiya A.S."/>
            <person name="Khan M.S."/>
            <person name="Azam M.S."/>
            <person name="Haque T."/>
            <person name="Lashkar M.Z.H."/>
            <person name="Akhand A.I."/>
            <person name="Morshed G."/>
            <person name="Roy S."/>
            <person name="Uddin K.S."/>
            <person name="Rabeya T."/>
            <person name="Hossain A.S."/>
            <person name="Chowdhury A."/>
            <person name="Snigdha A.R."/>
            <person name="Mortoza M.S."/>
            <person name="Matin S.A."/>
            <person name="Hoque S.M.E."/>
            <person name="Islam M.K."/>
            <person name="Roy D.K."/>
            <person name="Haider R."/>
            <person name="Moosa M.M."/>
            <person name="Elias S.M."/>
            <person name="Hasan A.M."/>
            <person name="Jahan S."/>
            <person name="Shafiuddin M."/>
            <person name="Mahmood N."/>
            <person name="Shommy N.S."/>
        </authorList>
    </citation>
    <scope>NUCLEOTIDE SEQUENCE [LARGE SCALE GENOMIC DNA]</scope>
    <source>
        <strain evidence="2">cv. O-4</strain>
    </source>
</reference>
<name>A0A1R3GCA5_9ROSI</name>
<comment type="caution">
    <text evidence="1">The sequence shown here is derived from an EMBL/GenBank/DDBJ whole genome shotgun (WGS) entry which is preliminary data.</text>
</comment>
<gene>
    <name evidence="1" type="ORF">COLO4_35882</name>
</gene>
<evidence type="ECO:0000313" key="1">
    <source>
        <dbReference type="EMBL" id="OMO55719.1"/>
    </source>
</evidence>
<evidence type="ECO:0000313" key="2">
    <source>
        <dbReference type="Proteomes" id="UP000187203"/>
    </source>
</evidence>
<dbReference type="AlphaFoldDB" id="A0A1R3GCA5"/>
<sequence>MNTEDNPTRCNIRNQSKEFQWDFGKINARPREGRARRVYQQNFDRKRSSDAAVSVAATISD</sequence>
<dbReference type="EMBL" id="AWUE01022855">
    <property type="protein sequence ID" value="OMO55719.1"/>
    <property type="molecule type" value="Genomic_DNA"/>
</dbReference>
<proteinExistence type="predicted"/>
<organism evidence="1 2">
    <name type="scientific">Corchorus olitorius</name>
    <dbReference type="NCBI Taxonomy" id="93759"/>
    <lineage>
        <taxon>Eukaryota</taxon>
        <taxon>Viridiplantae</taxon>
        <taxon>Streptophyta</taxon>
        <taxon>Embryophyta</taxon>
        <taxon>Tracheophyta</taxon>
        <taxon>Spermatophyta</taxon>
        <taxon>Magnoliopsida</taxon>
        <taxon>eudicotyledons</taxon>
        <taxon>Gunneridae</taxon>
        <taxon>Pentapetalae</taxon>
        <taxon>rosids</taxon>
        <taxon>malvids</taxon>
        <taxon>Malvales</taxon>
        <taxon>Malvaceae</taxon>
        <taxon>Grewioideae</taxon>
        <taxon>Apeibeae</taxon>
        <taxon>Corchorus</taxon>
    </lineage>
</organism>
<keyword evidence="2" id="KW-1185">Reference proteome</keyword>
<protein>
    <submittedName>
        <fullName evidence="1">Uncharacterized protein</fullName>
    </submittedName>
</protein>
<dbReference type="Proteomes" id="UP000187203">
    <property type="component" value="Unassembled WGS sequence"/>
</dbReference>